<comment type="cofactor">
    <cofactor evidence="2">
        <name>Mn(2+)</name>
        <dbReference type="ChEBI" id="CHEBI:29035"/>
    </cofactor>
</comment>
<comment type="cofactor">
    <cofactor evidence="1">
        <name>Ca(2+)</name>
        <dbReference type="ChEBI" id="CHEBI:29108"/>
    </cofactor>
</comment>
<keyword evidence="13" id="KW-0460">Magnesium</keyword>
<dbReference type="AlphaFoldDB" id="A0A3R9PCR7"/>
<evidence type="ECO:0000256" key="5">
    <source>
        <dbReference type="ARBA" id="ARBA00004308"/>
    </source>
</evidence>
<evidence type="ECO:0000256" key="1">
    <source>
        <dbReference type="ARBA" id="ARBA00001913"/>
    </source>
</evidence>
<dbReference type="EMBL" id="RCOR01000044">
    <property type="protein sequence ID" value="RSN67392.1"/>
    <property type="molecule type" value="Genomic_DNA"/>
</dbReference>
<dbReference type="GO" id="GO:0012505">
    <property type="term" value="C:endomembrane system"/>
    <property type="evidence" value="ECO:0007669"/>
    <property type="project" value="UniProtKB-SubCell"/>
</dbReference>
<keyword evidence="10 25" id="KW-0808">Transferase</keyword>
<evidence type="ECO:0000313" key="25">
    <source>
        <dbReference type="EMBL" id="RSN67392.1"/>
    </source>
</evidence>
<evidence type="ECO:0000259" key="23">
    <source>
        <dbReference type="Pfam" id="PF00535"/>
    </source>
</evidence>
<dbReference type="CDD" id="cd06442">
    <property type="entry name" value="DPM1_like"/>
    <property type="match status" value="1"/>
</dbReference>
<sequence>MISIVIPTFNEKENLEELLRRIDSTLRGLNYEVIIVDDNSPDGTAEEALKLSDRYPVRVMLRAERLGLSSAVLDGIKMARGDIICVMDADLQHPPELLKELYERILENEIVIASRYVKGGSVEGWSLLRRLISRSSILLARLLIPKVRGIRDTSSGYFMLRRECINPEVNPRGFKILLEILAKTECTRIYEVPYSFGLRRHGESKLGLGTIMNYALQLLGLSSPFIRFSIIGALGTLVNLLSLYVMRYFLGLEHELASIIAIEISLLNNFILNDIWTFRKRRRGSIISSLLNYHLANLLGIMTQFSISMSLYRFFGMESILSQFIGIIVGFIVNYSLSKRIVWW</sequence>
<dbReference type="SUPFAM" id="SSF53448">
    <property type="entry name" value="Nucleotide-diphospho-sugar transferases"/>
    <property type="match status" value="1"/>
</dbReference>
<evidence type="ECO:0000256" key="8">
    <source>
        <dbReference type="ARBA" id="ARBA00012704"/>
    </source>
</evidence>
<evidence type="ECO:0000256" key="16">
    <source>
        <dbReference type="ARBA" id="ARBA00023211"/>
    </source>
</evidence>
<dbReference type="InterPro" id="IPR029044">
    <property type="entry name" value="Nucleotide-diphossugar_trans"/>
</dbReference>
<evidence type="ECO:0000256" key="10">
    <source>
        <dbReference type="ARBA" id="ARBA00022679"/>
    </source>
</evidence>
<evidence type="ECO:0000256" key="17">
    <source>
        <dbReference type="ARBA" id="ARBA00053724"/>
    </source>
</evidence>
<comment type="caution">
    <text evidence="25">The sequence shown here is derived from an EMBL/GenBank/DDBJ whole genome shotgun (WGS) entry which is preliminary data.</text>
</comment>
<comment type="function">
    <text evidence="17">Transfers mannose from GDP-mannose to dolichol monophosphate to form dolichol phosphate mannose (Dol-P-Man) which is the mannosyl donor in pathways leading to N-glycosylation, glycosyl phosphatidylinositol membrane anchoring, and O-mannosylation of proteins.</text>
</comment>
<evidence type="ECO:0000256" key="18">
    <source>
        <dbReference type="ARBA" id="ARBA00074878"/>
    </source>
</evidence>
<organism evidence="25 26">
    <name type="scientific">Candidatus Korarchaeum cryptofilum</name>
    <dbReference type="NCBI Taxonomy" id="498846"/>
    <lineage>
        <taxon>Archaea</taxon>
        <taxon>Thermoproteota</taxon>
        <taxon>Candidatus Korarchaeia</taxon>
        <taxon>Candidatus Korarchaeales</taxon>
        <taxon>Candidatus Korarchaeaceae</taxon>
        <taxon>Candidatus Korarchaeum</taxon>
    </lineage>
</organism>
<dbReference type="GO" id="GO:0006488">
    <property type="term" value="P:dolichol-linked oligosaccharide biosynthetic process"/>
    <property type="evidence" value="ECO:0007669"/>
    <property type="project" value="TreeGrafter"/>
</dbReference>
<comment type="cofactor">
    <cofactor evidence="3">
        <name>Mg(2+)</name>
        <dbReference type="ChEBI" id="CHEBI:18420"/>
    </cofactor>
</comment>
<feature type="transmembrane region" description="Helical" evidence="22">
    <location>
        <begin position="225"/>
        <end position="250"/>
    </location>
</feature>
<dbReference type="PANTHER" id="PTHR43398">
    <property type="entry name" value="DOLICHOL-PHOSPHATE MANNOSYLTRANSFERASE SUBUNIT 1"/>
    <property type="match status" value="1"/>
</dbReference>
<evidence type="ECO:0000256" key="3">
    <source>
        <dbReference type="ARBA" id="ARBA00001946"/>
    </source>
</evidence>
<feature type="domain" description="GtrA/DPMS transmembrane" evidence="24">
    <location>
        <begin position="227"/>
        <end position="343"/>
    </location>
</feature>
<evidence type="ECO:0000256" key="2">
    <source>
        <dbReference type="ARBA" id="ARBA00001936"/>
    </source>
</evidence>
<keyword evidence="11 22" id="KW-0812">Transmembrane</keyword>
<evidence type="ECO:0000256" key="12">
    <source>
        <dbReference type="ARBA" id="ARBA00022723"/>
    </source>
</evidence>
<evidence type="ECO:0000256" key="9">
    <source>
        <dbReference type="ARBA" id="ARBA00022676"/>
    </source>
</evidence>
<keyword evidence="15 22" id="KW-0472">Membrane</keyword>
<evidence type="ECO:0000256" key="11">
    <source>
        <dbReference type="ARBA" id="ARBA00022692"/>
    </source>
</evidence>
<dbReference type="GO" id="GO:0000271">
    <property type="term" value="P:polysaccharide biosynthetic process"/>
    <property type="evidence" value="ECO:0007669"/>
    <property type="project" value="InterPro"/>
</dbReference>
<protein>
    <recommendedName>
        <fullName evidence="18">Dolichol-phosphate mannosyltransferase</fullName>
        <ecNumber evidence="8">2.4.1.83</ecNumber>
    </recommendedName>
    <alternativeName>
        <fullName evidence="20">Dolichol-phosphate mannose synthase</fullName>
    </alternativeName>
    <alternativeName>
        <fullName evidence="19">Dolichyl-phosphate beta-D-mannosyltransferase</fullName>
    </alternativeName>
    <alternativeName>
        <fullName evidence="21">Mannose-P-dolichol synthase</fullName>
    </alternativeName>
</protein>
<evidence type="ECO:0000256" key="7">
    <source>
        <dbReference type="ARBA" id="ARBA00006739"/>
    </source>
</evidence>
<keyword evidence="14 22" id="KW-1133">Transmembrane helix</keyword>
<keyword evidence="16" id="KW-0464">Manganese</keyword>
<dbReference type="InterPro" id="IPR001173">
    <property type="entry name" value="Glyco_trans_2-like"/>
</dbReference>
<evidence type="ECO:0000256" key="6">
    <source>
        <dbReference type="ARBA" id="ARBA00004922"/>
    </source>
</evidence>
<evidence type="ECO:0000256" key="20">
    <source>
        <dbReference type="ARBA" id="ARBA00082614"/>
    </source>
</evidence>
<dbReference type="GO" id="GO:0004582">
    <property type="term" value="F:dolichyl-phosphate beta-D-mannosyltransferase activity"/>
    <property type="evidence" value="ECO:0007669"/>
    <property type="project" value="UniProtKB-EC"/>
</dbReference>
<dbReference type="Gene3D" id="3.90.550.10">
    <property type="entry name" value="Spore Coat Polysaccharide Biosynthesis Protein SpsA, Chain A"/>
    <property type="match status" value="1"/>
</dbReference>
<comment type="pathway">
    <text evidence="6">Protein modification; protein glycosylation.</text>
</comment>
<dbReference type="EC" id="2.4.1.83" evidence="8"/>
<feature type="transmembrane region" description="Helical" evidence="22">
    <location>
        <begin position="320"/>
        <end position="337"/>
    </location>
</feature>
<comment type="similarity">
    <text evidence="7">Belongs to the glycosyltransferase 2 family.</text>
</comment>
<evidence type="ECO:0000256" key="21">
    <source>
        <dbReference type="ARBA" id="ARBA00083744"/>
    </source>
</evidence>
<dbReference type="Pfam" id="PF00535">
    <property type="entry name" value="Glycos_transf_2"/>
    <property type="match status" value="1"/>
</dbReference>
<dbReference type="FunFam" id="3.90.550.10:FF:000119">
    <property type="entry name" value="Dolichol-phosphate mannosyltransferase subunit 1"/>
    <property type="match status" value="1"/>
</dbReference>
<dbReference type="GO" id="GO:0046872">
    <property type="term" value="F:metal ion binding"/>
    <property type="evidence" value="ECO:0007669"/>
    <property type="project" value="UniProtKB-KW"/>
</dbReference>
<gene>
    <name evidence="25" type="ORF">D9Q81_08665</name>
</gene>
<dbReference type="GO" id="GO:0016020">
    <property type="term" value="C:membrane"/>
    <property type="evidence" value="ECO:0007669"/>
    <property type="project" value="UniProtKB-SubCell"/>
</dbReference>
<dbReference type="InterPro" id="IPR039528">
    <property type="entry name" value="DPM1-like"/>
</dbReference>
<keyword evidence="12" id="KW-0479">Metal-binding</keyword>
<evidence type="ECO:0000256" key="4">
    <source>
        <dbReference type="ARBA" id="ARBA00004141"/>
    </source>
</evidence>
<reference evidence="25 26" key="1">
    <citation type="submission" date="2018-10" db="EMBL/GenBank/DDBJ databases">
        <title>Co-occurring genomic capacity for anaerobic methane metabolism and dissimilatory sulfite reduction discovered in the Korarchaeota.</title>
        <authorList>
            <person name="Mckay L.J."/>
            <person name="Dlakic M."/>
            <person name="Fields M.W."/>
            <person name="Delmont T.O."/>
            <person name="Eren A.M."/>
            <person name="Jay Z.J."/>
            <person name="Klingelsmith K.B."/>
            <person name="Rusch D.B."/>
            <person name="Inskeep W.P."/>
        </authorList>
    </citation>
    <scope>NUCLEOTIDE SEQUENCE [LARGE SCALE GENOMIC DNA]</scope>
    <source>
        <strain evidence="25 26">WS</strain>
    </source>
</reference>
<accession>A0A3R9PCR7</accession>
<name>A0A3R9PCR7_9CREN</name>
<dbReference type="GO" id="GO:0006506">
    <property type="term" value="P:GPI anchor biosynthetic process"/>
    <property type="evidence" value="ECO:0007669"/>
    <property type="project" value="TreeGrafter"/>
</dbReference>
<dbReference type="Pfam" id="PF04138">
    <property type="entry name" value="GtrA_DPMS_TM"/>
    <property type="match status" value="1"/>
</dbReference>
<feature type="transmembrane region" description="Helical" evidence="22">
    <location>
        <begin position="290"/>
        <end position="314"/>
    </location>
</feature>
<evidence type="ECO:0000256" key="14">
    <source>
        <dbReference type="ARBA" id="ARBA00022989"/>
    </source>
</evidence>
<dbReference type="PANTHER" id="PTHR43398:SF1">
    <property type="entry name" value="DOLICHOL-PHOSPHATE MANNOSYLTRANSFERASE SUBUNIT 1"/>
    <property type="match status" value="1"/>
</dbReference>
<comment type="subcellular location">
    <subcellularLocation>
        <location evidence="5">Endomembrane system</location>
    </subcellularLocation>
    <subcellularLocation>
        <location evidence="4">Membrane</location>
        <topology evidence="4">Multi-pass membrane protein</topology>
    </subcellularLocation>
</comment>
<evidence type="ECO:0000259" key="24">
    <source>
        <dbReference type="Pfam" id="PF04138"/>
    </source>
</evidence>
<dbReference type="InterPro" id="IPR007267">
    <property type="entry name" value="GtrA_DPMS_TM"/>
</dbReference>
<evidence type="ECO:0000256" key="22">
    <source>
        <dbReference type="SAM" id="Phobius"/>
    </source>
</evidence>
<evidence type="ECO:0000256" key="13">
    <source>
        <dbReference type="ARBA" id="ARBA00022842"/>
    </source>
</evidence>
<proteinExistence type="inferred from homology"/>
<dbReference type="RefSeq" id="WP_125742821.1">
    <property type="nucleotide sequence ID" value="NZ_RCOR01000044.1"/>
</dbReference>
<evidence type="ECO:0000256" key="15">
    <source>
        <dbReference type="ARBA" id="ARBA00023136"/>
    </source>
</evidence>
<evidence type="ECO:0000256" key="19">
    <source>
        <dbReference type="ARBA" id="ARBA00082336"/>
    </source>
</evidence>
<dbReference type="Proteomes" id="UP000278149">
    <property type="component" value="Unassembled WGS sequence"/>
</dbReference>
<dbReference type="GO" id="GO:0035269">
    <property type="term" value="P:protein O-linked glycosylation via mannose"/>
    <property type="evidence" value="ECO:0007669"/>
    <property type="project" value="TreeGrafter"/>
</dbReference>
<feature type="domain" description="Glycosyltransferase 2-like" evidence="23">
    <location>
        <begin position="3"/>
        <end position="163"/>
    </location>
</feature>
<keyword evidence="9" id="KW-0328">Glycosyltransferase</keyword>
<evidence type="ECO:0000313" key="26">
    <source>
        <dbReference type="Proteomes" id="UP000278149"/>
    </source>
</evidence>